<feature type="compositionally biased region" description="Basic and acidic residues" evidence="1">
    <location>
        <begin position="68"/>
        <end position="85"/>
    </location>
</feature>
<proteinExistence type="predicted"/>
<organism evidence="2 3">
    <name type="scientific">Zopfia rhizophila CBS 207.26</name>
    <dbReference type="NCBI Taxonomy" id="1314779"/>
    <lineage>
        <taxon>Eukaryota</taxon>
        <taxon>Fungi</taxon>
        <taxon>Dikarya</taxon>
        <taxon>Ascomycota</taxon>
        <taxon>Pezizomycotina</taxon>
        <taxon>Dothideomycetes</taxon>
        <taxon>Dothideomycetes incertae sedis</taxon>
        <taxon>Zopfiaceae</taxon>
        <taxon>Zopfia</taxon>
    </lineage>
</organism>
<evidence type="ECO:0000313" key="2">
    <source>
        <dbReference type="EMBL" id="KAF2183054.1"/>
    </source>
</evidence>
<name>A0A6A6DTX7_9PEZI</name>
<dbReference type="AlphaFoldDB" id="A0A6A6DTX7"/>
<feature type="non-terminal residue" evidence="2">
    <location>
        <position position="85"/>
    </location>
</feature>
<reference evidence="2" key="1">
    <citation type="journal article" date="2020" name="Stud. Mycol.">
        <title>101 Dothideomycetes genomes: a test case for predicting lifestyles and emergence of pathogens.</title>
        <authorList>
            <person name="Haridas S."/>
            <person name="Albert R."/>
            <person name="Binder M."/>
            <person name="Bloem J."/>
            <person name="Labutti K."/>
            <person name="Salamov A."/>
            <person name="Andreopoulos B."/>
            <person name="Baker S."/>
            <person name="Barry K."/>
            <person name="Bills G."/>
            <person name="Bluhm B."/>
            <person name="Cannon C."/>
            <person name="Castanera R."/>
            <person name="Culley D."/>
            <person name="Daum C."/>
            <person name="Ezra D."/>
            <person name="Gonzalez J."/>
            <person name="Henrissat B."/>
            <person name="Kuo A."/>
            <person name="Liang C."/>
            <person name="Lipzen A."/>
            <person name="Lutzoni F."/>
            <person name="Magnuson J."/>
            <person name="Mondo S."/>
            <person name="Nolan M."/>
            <person name="Ohm R."/>
            <person name="Pangilinan J."/>
            <person name="Park H.-J."/>
            <person name="Ramirez L."/>
            <person name="Alfaro M."/>
            <person name="Sun H."/>
            <person name="Tritt A."/>
            <person name="Yoshinaga Y."/>
            <person name="Zwiers L.-H."/>
            <person name="Turgeon B."/>
            <person name="Goodwin S."/>
            <person name="Spatafora J."/>
            <person name="Crous P."/>
            <person name="Grigoriev I."/>
        </authorList>
    </citation>
    <scope>NUCLEOTIDE SEQUENCE</scope>
    <source>
        <strain evidence="2">CBS 207.26</strain>
    </source>
</reference>
<dbReference type="Proteomes" id="UP000800200">
    <property type="component" value="Unassembled WGS sequence"/>
</dbReference>
<feature type="region of interest" description="Disordered" evidence="1">
    <location>
        <begin position="63"/>
        <end position="85"/>
    </location>
</feature>
<accession>A0A6A6DTX7</accession>
<feature type="compositionally biased region" description="Basic residues" evidence="1">
    <location>
        <begin position="37"/>
        <end position="49"/>
    </location>
</feature>
<gene>
    <name evidence="2" type="ORF">K469DRAFT_711012</name>
</gene>
<keyword evidence="3" id="KW-1185">Reference proteome</keyword>
<dbReference type="EMBL" id="ML994644">
    <property type="protein sequence ID" value="KAF2183054.1"/>
    <property type="molecule type" value="Genomic_DNA"/>
</dbReference>
<feature type="region of interest" description="Disordered" evidence="1">
    <location>
        <begin position="1"/>
        <end position="51"/>
    </location>
</feature>
<sequence>MSGDQSNSVLANNNQAGRSTTDDTQTTTNGEVDKRPWSNRRQHYQCHFRRSPEGGVVYISSILPDMTESERKDPGFDAFSDDRES</sequence>
<feature type="compositionally biased region" description="Polar residues" evidence="1">
    <location>
        <begin position="1"/>
        <end position="19"/>
    </location>
</feature>
<evidence type="ECO:0000313" key="3">
    <source>
        <dbReference type="Proteomes" id="UP000800200"/>
    </source>
</evidence>
<evidence type="ECO:0000256" key="1">
    <source>
        <dbReference type="SAM" id="MobiDB-lite"/>
    </source>
</evidence>
<protein>
    <submittedName>
        <fullName evidence="2">Uncharacterized protein</fullName>
    </submittedName>
</protein>